<evidence type="ECO:0000256" key="3">
    <source>
        <dbReference type="ARBA" id="ARBA00022989"/>
    </source>
</evidence>
<protein>
    <recommendedName>
        <fullName evidence="6">ABC-2 type transporter transmembrane domain-containing protein</fullName>
    </recommendedName>
</protein>
<feature type="transmembrane region" description="Helical" evidence="5">
    <location>
        <begin position="100"/>
        <end position="120"/>
    </location>
</feature>
<gene>
    <name evidence="7" type="ORF">GIB67_023600</name>
</gene>
<organism evidence="7 8">
    <name type="scientific">Kingdonia uniflora</name>
    <dbReference type="NCBI Taxonomy" id="39325"/>
    <lineage>
        <taxon>Eukaryota</taxon>
        <taxon>Viridiplantae</taxon>
        <taxon>Streptophyta</taxon>
        <taxon>Embryophyta</taxon>
        <taxon>Tracheophyta</taxon>
        <taxon>Spermatophyta</taxon>
        <taxon>Magnoliopsida</taxon>
        <taxon>Ranunculales</taxon>
        <taxon>Circaeasteraceae</taxon>
        <taxon>Kingdonia</taxon>
    </lineage>
</organism>
<dbReference type="Proteomes" id="UP000541444">
    <property type="component" value="Unassembled WGS sequence"/>
</dbReference>
<evidence type="ECO:0000313" key="7">
    <source>
        <dbReference type="EMBL" id="KAF6137666.1"/>
    </source>
</evidence>
<evidence type="ECO:0000259" key="6">
    <source>
        <dbReference type="Pfam" id="PF01061"/>
    </source>
</evidence>
<dbReference type="PANTHER" id="PTHR48040:SF60">
    <property type="entry name" value="ABC TRANSPORTER DOMAIN-CONTAINING PROTEIN"/>
    <property type="match status" value="1"/>
</dbReference>
<proteinExistence type="predicted"/>
<comment type="caution">
    <text evidence="7">The sequence shown here is derived from an EMBL/GenBank/DDBJ whole genome shotgun (WGS) entry which is preliminary data.</text>
</comment>
<feature type="transmembrane region" description="Helical" evidence="5">
    <location>
        <begin position="180"/>
        <end position="203"/>
    </location>
</feature>
<dbReference type="EMBL" id="JACGCM010002630">
    <property type="protein sequence ID" value="KAF6137666.1"/>
    <property type="molecule type" value="Genomic_DNA"/>
</dbReference>
<evidence type="ECO:0000256" key="1">
    <source>
        <dbReference type="ARBA" id="ARBA00004141"/>
    </source>
</evidence>
<reference evidence="7 8" key="1">
    <citation type="journal article" date="2020" name="IScience">
        <title>Genome Sequencing of the Endangered Kingdonia uniflora (Circaeasteraceae, Ranunculales) Reveals Potential Mechanisms of Evolutionary Specialization.</title>
        <authorList>
            <person name="Sun Y."/>
            <person name="Deng T."/>
            <person name="Zhang A."/>
            <person name="Moore M.J."/>
            <person name="Landis J.B."/>
            <person name="Lin N."/>
            <person name="Zhang H."/>
            <person name="Zhang X."/>
            <person name="Huang J."/>
            <person name="Zhang X."/>
            <person name="Sun H."/>
            <person name="Wang H."/>
        </authorList>
    </citation>
    <scope>NUCLEOTIDE SEQUENCE [LARGE SCALE GENOMIC DNA]</scope>
    <source>
        <strain evidence="7">TB1705</strain>
        <tissue evidence="7">Leaf</tissue>
    </source>
</reference>
<dbReference type="GO" id="GO:0140359">
    <property type="term" value="F:ABC-type transporter activity"/>
    <property type="evidence" value="ECO:0007669"/>
    <property type="project" value="InterPro"/>
</dbReference>
<sequence length="281" mass="32771">MKRGGQVTYMGPRGRDSHKLVEYFQDIPGITKIKDGYNPATWMVEISTASVEVQLDIDFAELYSNSSLYQQTKPGAYQRAKYNSNWCSGSSYWRNPRYNAIRFFMTIVIGFPVPFGIVFWNKGQKTNNQQDLVNILGGMYAAVLFLGASNVSAVQFVVSIERTVFYRERAAGMYLPLPYAFAQVAIEAIYFVIQTFVYTMLLYSMIGFHWELTKFLYFYYFILMCFIYFVMISNESKRENVHQDGFDRDFLGYVVLAYVGFVCAFFFVFAYSIKFFNFQRR</sequence>
<feature type="transmembrane region" description="Helical" evidence="5">
    <location>
        <begin position="215"/>
        <end position="233"/>
    </location>
</feature>
<dbReference type="GO" id="GO:0016020">
    <property type="term" value="C:membrane"/>
    <property type="evidence" value="ECO:0007669"/>
    <property type="project" value="UniProtKB-SubCell"/>
</dbReference>
<accession>A0A7J7L4W9</accession>
<dbReference type="OrthoDB" id="66620at2759"/>
<keyword evidence="8" id="KW-1185">Reference proteome</keyword>
<dbReference type="AlphaFoldDB" id="A0A7J7L4W9"/>
<keyword evidence="3 5" id="KW-1133">Transmembrane helix</keyword>
<keyword evidence="4 5" id="KW-0472">Membrane</keyword>
<feature type="domain" description="ABC-2 type transporter transmembrane" evidence="6">
    <location>
        <begin position="91"/>
        <end position="232"/>
    </location>
</feature>
<dbReference type="PANTHER" id="PTHR48040">
    <property type="entry name" value="PLEIOTROPIC DRUG RESISTANCE PROTEIN 1-LIKE ISOFORM X1"/>
    <property type="match status" value="1"/>
</dbReference>
<evidence type="ECO:0000256" key="2">
    <source>
        <dbReference type="ARBA" id="ARBA00022692"/>
    </source>
</evidence>
<feature type="transmembrane region" description="Helical" evidence="5">
    <location>
        <begin position="253"/>
        <end position="273"/>
    </location>
</feature>
<evidence type="ECO:0000313" key="8">
    <source>
        <dbReference type="Proteomes" id="UP000541444"/>
    </source>
</evidence>
<evidence type="ECO:0000256" key="5">
    <source>
        <dbReference type="SAM" id="Phobius"/>
    </source>
</evidence>
<feature type="transmembrane region" description="Helical" evidence="5">
    <location>
        <begin position="132"/>
        <end position="160"/>
    </location>
</feature>
<keyword evidence="2 5" id="KW-0812">Transmembrane</keyword>
<comment type="subcellular location">
    <subcellularLocation>
        <location evidence="1">Membrane</location>
        <topology evidence="1">Multi-pass membrane protein</topology>
    </subcellularLocation>
</comment>
<name>A0A7J7L4W9_9MAGN</name>
<dbReference type="InterPro" id="IPR013525">
    <property type="entry name" value="ABC2_TM"/>
</dbReference>
<evidence type="ECO:0000256" key="4">
    <source>
        <dbReference type="ARBA" id="ARBA00023136"/>
    </source>
</evidence>
<dbReference type="Pfam" id="PF01061">
    <property type="entry name" value="ABC2_membrane"/>
    <property type="match status" value="1"/>
</dbReference>